<proteinExistence type="predicted"/>
<dbReference type="InParanoid" id="K5VKB3"/>
<dbReference type="AlphaFoldDB" id="K5VKB3"/>
<protein>
    <recommendedName>
        <fullName evidence="3">F-box domain-containing protein</fullName>
    </recommendedName>
</protein>
<dbReference type="KEGG" id="abp:AGABI1DRAFT132906"/>
<accession>K5VKB3</accession>
<evidence type="ECO:0000313" key="2">
    <source>
        <dbReference type="Proteomes" id="UP000008493"/>
    </source>
</evidence>
<dbReference type="OMA" id="PNLINCE"/>
<dbReference type="EMBL" id="JH971428">
    <property type="protein sequence ID" value="EKM74789.1"/>
    <property type="molecule type" value="Genomic_DNA"/>
</dbReference>
<dbReference type="HOGENOM" id="CLU_042164_0_0_1"/>
<name>K5VKB3_AGABU</name>
<evidence type="ECO:0008006" key="3">
    <source>
        <dbReference type="Google" id="ProtNLM"/>
    </source>
</evidence>
<organism evidence="1 2">
    <name type="scientific">Agaricus bisporus var. burnettii (strain JB137-S8 / ATCC MYA-4627 / FGSC 10392)</name>
    <name type="common">White button mushroom</name>
    <dbReference type="NCBI Taxonomy" id="597362"/>
    <lineage>
        <taxon>Eukaryota</taxon>
        <taxon>Fungi</taxon>
        <taxon>Dikarya</taxon>
        <taxon>Basidiomycota</taxon>
        <taxon>Agaricomycotina</taxon>
        <taxon>Agaricomycetes</taxon>
        <taxon>Agaricomycetidae</taxon>
        <taxon>Agaricales</taxon>
        <taxon>Agaricineae</taxon>
        <taxon>Agaricaceae</taxon>
        <taxon>Agaricus</taxon>
    </lineage>
</organism>
<keyword evidence="2" id="KW-1185">Reference proteome</keyword>
<dbReference type="Gene3D" id="1.20.1280.50">
    <property type="match status" value="1"/>
</dbReference>
<dbReference type="RefSeq" id="XP_007334605.1">
    <property type="nucleotide sequence ID" value="XM_007334543.1"/>
</dbReference>
<evidence type="ECO:0000313" key="1">
    <source>
        <dbReference type="EMBL" id="EKM74789.1"/>
    </source>
</evidence>
<gene>
    <name evidence="1" type="ORF">AGABI1DRAFT_132906</name>
</gene>
<dbReference type="GeneID" id="18827800"/>
<sequence>MESTEPLKQHCDYLLQDDSPHIVAARLTDLAQVNDQINRVNDHIREVYRIRSVFLHRVNQIRSRATIIPIEVLSAIFCHLVDPELMPDEPTTSSPICLRQSFILSSVSSHWRQAAFATPELWTNIQSRVHKHTHVAKSVISALQHCSTYARTLNISLSLPHWCHTKVLDRLTKSFFSPEVKAKVIKLRLYKAPPQWLRQLRVLRSLTFDDHWHYRNNEDLPHYKEITLPSSLRSLYLRNLPMYGLAFLDQCPNLINCEYRPLHTHGSISSSKPLVFERLKWMVTPVQQGLQTMASVKNLQTPSVEILELEDRGFSKIIPDVIISFCCQLSSTLISLTLNGYGFRLPLDSLQSLFRSLPHLQRFYTILWLEDNLLNAVQALTYDGNSNRYIDCLPQLRKLSLGKYHDENMTKSPSRSYIEPILDLLRSRRSREGPIFCIEIAGYNLDSKSPGLMKEFKLTVEDYQIEVRNFKRRIKFSKGSADDSLQVLYIR</sequence>
<reference evidence="2" key="1">
    <citation type="journal article" date="2012" name="Proc. Natl. Acad. Sci. U.S.A.">
        <title>Genome sequence of the button mushroom Agaricus bisporus reveals mechanisms governing adaptation to a humic-rich ecological niche.</title>
        <authorList>
            <person name="Morin E."/>
            <person name="Kohler A."/>
            <person name="Baker A.R."/>
            <person name="Foulongne-Oriol M."/>
            <person name="Lombard V."/>
            <person name="Nagy L.G."/>
            <person name="Ohm R.A."/>
            <person name="Patyshakuliyeva A."/>
            <person name="Brun A."/>
            <person name="Aerts A.L."/>
            <person name="Bailey A.M."/>
            <person name="Billette C."/>
            <person name="Coutinho P.M."/>
            <person name="Deakin G."/>
            <person name="Doddapaneni H."/>
            <person name="Floudas D."/>
            <person name="Grimwood J."/>
            <person name="Hilden K."/>
            <person name="Kuees U."/>
            <person name="LaButti K.M."/>
            <person name="Lapidus A."/>
            <person name="Lindquist E.A."/>
            <person name="Lucas S.M."/>
            <person name="Murat C."/>
            <person name="Riley R.W."/>
            <person name="Salamov A.A."/>
            <person name="Schmutz J."/>
            <person name="Subramanian V."/>
            <person name="Woesten H.A.B."/>
            <person name="Xu J."/>
            <person name="Eastwood D.C."/>
            <person name="Foster G.D."/>
            <person name="Sonnenberg A.S."/>
            <person name="Cullen D."/>
            <person name="de Vries R.P."/>
            <person name="Lundell T."/>
            <person name="Hibbett D.S."/>
            <person name="Henrissat B."/>
            <person name="Burton K.S."/>
            <person name="Kerrigan R.W."/>
            <person name="Challen M.P."/>
            <person name="Grigoriev I.V."/>
            <person name="Martin F."/>
        </authorList>
    </citation>
    <scope>NUCLEOTIDE SEQUENCE [LARGE SCALE GENOMIC DNA]</scope>
    <source>
        <strain evidence="2">JB137-S8 / ATCC MYA-4627 / FGSC 10392</strain>
    </source>
</reference>
<dbReference type="Proteomes" id="UP000008493">
    <property type="component" value="Unassembled WGS sequence"/>
</dbReference>
<dbReference type="OrthoDB" id="2269034at2759"/>